<organism evidence="8 9">
    <name type="scientific">Jhaorihella thermophila</name>
    <dbReference type="NCBI Taxonomy" id="488547"/>
    <lineage>
        <taxon>Bacteria</taxon>
        <taxon>Pseudomonadati</taxon>
        <taxon>Pseudomonadota</taxon>
        <taxon>Alphaproteobacteria</taxon>
        <taxon>Rhodobacterales</taxon>
        <taxon>Paracoccaceae</taxon>
        <taxon>Jhaorihella</taxon>
    </lineage>
</organism>
<dbReference type="RefSeq" id="WP_104007278.1">
    <property type="nucleotide sequence ID" value="NZ_FNVD01000004.1"/>
</dbReference>
<dbReference type="GO" id="GO:0016829">
    <property type="term" value="F:lyase activity"/>
    <property type="evidence" value="ECO:0007669"/>
    <property type="project" value="UniProtKB-KW"/>
</dbReference>
<evidence type="ECO:0000313" key="8">
    <source>
        <dbReference type="EMBL" id="SEF73956.1"/>
    </source>
</evidence>
<keyword evidence="4 6" id="KW-0460">Magnesium</keyword>
<dbReference type="InterPro" id="IPR015813">
    <property type="entry name" value="Pyrv/PenolPyrv_kinase-like_dom"/>
</dbReference>
<dbReference type="InterPro" id="IPR005000">
    <property type="entry name" value="Aldolase/citrate-lyase_domain"/>
</dbReference>
<comment type="similarity">
    <text evidence="2">Belongs to the HpcH/HpaI aldolase family.</text>
</comment>
<dbReference type="Pfam" id="PF03328">
    <property type="entry name" value="HpcH_HpaI"/>
    <property type="match status" value="1"/>
</dbReference>
<evidence type="ECO:0000256" key="2">
    <source>
        <dbReference type="ARBA" id="ARBA00005568"/>
    </source>
</evidence>
<evidence type="ECO:0000256" key="4">
    <source>
        <dbReference type="ARBA" id="ARBA00022842"/>
    </source>
</evidence>
<dbReference type="EMBL" id="FNVD01000004">
    <property type="protein sequence ID" value="SEF73956.1"/>
    <property type="molecule type" value="Genomic_DNA"/>
</dbReference>
<keyword evidence="3 6" id="KW-0479">Metal-binding</keyword>
<protein>
    <submittedName>
        <fullName evidence="8">Citrate lyase subunit beta / citryl-CoA lyase</fullName>
    </submittedName>
</protein>
<dbReference type="OrthoDB" id="9800547at2"/>
<dbReference type="SUPFAM" id="SSF51621">
    <property type="entry name" value="Phosphoenolpyruvate/pyruvate domain"/>
    <property type="match status" value="1"/>
</dbReference>
<evidence type="ECO:0000256" key="1">
    <source>
        <dbReference type="ARBA" id="ARBA00001946"/>
    </source>
</evidence>
<evidence type="ECO:0000313" key="9">
    <source>
        <dbReference type="Proteomes" id="UP000236742"/>
    </source>
</evidence>
<accession>A0A1H5UG02</accession>
<sequence length="290" mass="31043">MPLPPHPFGTWLFVPGDDAKKLAKASACGADVVIFDLEDAVAPARKDVARSLTLAALRRREGGPARYVRVNELSSGRTAEDVGETIDGCPDGYVLPKCEGPEDIEALAAMIRAHRSDPQPGIVAISTETARAVRNLMRLDWAHPMLVGLAWGGEDLQADLGARSNRGESGEYLSPFVLARDLALLVARDAGVLAIDAVYTDFRDVAGLRGETQQSRRLGFDGKMAIHPAQLPVIRECLSPDADELDWARRVVALLEASGTGVAELDGKMLDRPHLTLARRILGRGAGGNG</sequence>
<proteinExistence type="inferred from homology"/>
<name>A0A1H5UG02_9RHOB</name>
<dbReference type="PANTHER" id="PTHR32308:SF0">
    <property type="entry name" value="HPCH_HPAI ALDOLASE_CITRATE LYASE DOMAIN-CONTAINING PROTEIN"/>
    <property type="match status" value="1"/>
</dbReference>
<evidence type="ECO:0000259" key="7">
    <source>
        <dbReference type="Pfam" id="PF03328"/>
    </source>
</evidence>
<evidence type="ECO:0000256" key="5">
    <source>
        <dbReference type="PIRSR" id="PIRSR015582-1"/>
    </source>
</evidence>
<evidence type="ECO:0000256" key="6">
    <source>
        <dbReference type="PIRSR" id="PIRSR015582-2"/>
    </source>
</evidence>
<keyword evidence="8" id="KW-0456">Lyase</keyword>
<dbReference type="PIRSF" id="PIRSF015582">
    <property type="entry name" value="Cit_lyase_B"/>
    <property type="match status" value="1"/>
</dbReference>
<feature type="binding site" evidence="5">
    <location>
        <position position="69"/>
    </location>
    <ligand>
        <name>substrate</name>
    </ligand>
</feature>
<feature type="domain" description="HpcH/HpaI aldolase/citrate lyase" evidence="7">
    <location>
        <begin position="11"/>
        <end position="228"/>
    </location>
</feature>
<reference evidence="8 9" key="1">
    <citation type="submission" date="2016-10" db="EMBL/GenBank/DDBJ databases">
        <authorList>
            <person name="de Groot N.N."/>
        </authorList>
    </citation>
    <scope>NUCLEOTIDE SEQUENCE [LARGE SCALE GENOMIC DNA]</scope>
    <source>
        <strain evidence="8 9">DSM 23413</strain>
    </source>
</reference>
<dbReference type="AlphaFoldDB" id="A0A1H5UG02"/>
<gene>
    <name evidence="8" type="ORF">SAMN05421751_10439</name>
</gene>
<dbReference type="InterPro" id="IPR040442">
    <property type="entry name" value="Pyrv_kinase-like_dom_sf"/>
</dbReference>
<dbReference type="GO" id="GO:0000287">
    <property type="term" value="F:magnesium ion binding"/>
    <property type="evidence" value="ECO:0007669"/>
    <property type="project" value="TreeGrafter"/>
</dbReference>
<dbReference type="GO" id="GO:0006107">
    <property type="term" value="P:oxaloacetate metabolic process"/>
    <property type="evidence" value="ECO:0007669"/>
    <property type="project" value="TreeGrafter"/>
</dbReference>
<dbReference type="Gene3D" id="3.20.20.60">
    <property type="entry name" value="Phosphoenolpyruvate-binding domains"/>
    <property type="match status" value="1"/>
</dbReference>
<feature type="binding site" evidence="6">
    <location>
        <position position="128"/>
    </location>
    <ligand>
        <name>Mg(2+)</name>
        <dbReference type="ChEBI" id="CHEBI:18420"/>
    </ligand>
</feature>
<keyword evidence="9" id="KW-1185">Reference proteome</keyword>
<feature type="binding site" evidence="6">
    <location>
        <position position="155"/>
    </location>
    <ligand>
        <name>Mg(2+)</name>
        <dbReference type="ChEBI" id="CHEBI:18420"/>
    </ligand>
</feature>
<dbReference type="Proteomes" id="UP000236742">
    <property type="component" value="Unassembled WGS sequence"/>
</dbReference>
<feature type="binding site" evidence="5">
    <location>
        <position position="128"/>
    </location>
    <ligand>
        <name>substrate</name>
    </ligand>
</feature>
<dbReference type="PANTHER" id="PTHR32308">
    <property type="entry name" value="LYASE BETA SUBUNIT, PUTATIVE (AFU_ORTHOLOGUE AFUA_4G13030)-RELATED"/>
    <property type="match status" value="1"/>
</dbReference>
<evidence type="ECO:0000256" key="3">
    <source>
        <dbReference type="ARBA" id="ARBA00022723"/>
    </source>
</evidence>
<comment type="cofactor">
    <cofactor evidence="1">
        <name>Mg(2+)</name>
        <dbReference type="ChEBI" id="CHEBI:18420"/>
    </cofactor>
</comment>
<dbReference type="InterPro" id="IPR011206">
    <property type="entry name" value="Citrate_lyase_beta/mcl1/mcl2"/>
</dbReference>